<name>A0ABQ5P6Q4_9ACTN</name>
<comment type="caution">
    <text evidence="1">The sequence shown here is derived from an EMBL/GenBank/DDBJ whole genome shotgun (WGS) entry which is preliminary data.</text>
</comment>
<dbReference type="InterPro" id="IPR013381">
    <property type="entry name" value="CRISPR-assoc_prot_Cse1"/>
</dbReference>
<accession>A0ABQ5P6Q4</accession>
<dbReference type="RefSeq" id="WP_323450154.1">
    <property type="nucleotide sequence ID" value="NZ_BSBI01000013.1"/>
</dbReference>
<organism evidence="1 2">
    <name type="scientific">Streptomyces yaizuensis</name>
    <dbReference type="NCBI Taxonomy" id="2989713"/>
    <lineage>
        <taxon>Bacteria</taxon>
        <taxon>Bacillati</taxon>
        <taxon>Actinomycetota</taxon>
        <taxon>Actinomycetes</taxon>
        <taxon>Kitasatosporales</taxon>
        <taxon>Streptomycetaceae</taxon>
        <taxon>Streptomyces</taxon>
    </lineage>
</organism>
<keyword evidence="2" id="KW-1185">Reference proteome</keyword>
<evidence type="ECO:0000313" key="1">
    <source>
        <dbReference type="EMBL" id="GLF98168.1"/>
    </source>
</evidence>
<dbReference type="Pfam" id="PF09481">
    <property type="entry name" value="CRISPR_Cse1"/>
    <property type="match status" value="1"/>
</dbReference>
<proteinExistence type="predicted"/>
<evidence type="ECO:0000313" key="2">
    <source>
        <dbReference type="Proteomes" id="UP001291653"/>
    </source>
</evidence>
<protein>
    <submittedName>
        <fullName evidence="1">Type I-E CRISPR-associated protein Cse1/CasA</fullName>
    </submittedName>
</protein>
<dbReference type="EMBL" id="BSBI01000013">
    <property type="protein sequence ID" value="GLF98168.1"/>
    <property type="molecule type" value="Genomic_DNA"/>
</dbReference>
<dbReference type="NCBIfam" id="TIGR02547">
    <property type="entry name" value="casA_cse1"/>
    <property type="match status" value="1"/>
</dbReference>
<reference evidence="1 2" key="1">
    <citation type="submission" date="2022-10" db="EMBL/GenBank/DDBJ databases">
        <title>Draft genome sequence of Streptomyces sp. YSPA8.</title>
        <authorList>
            <person name="Moriuchi R."/>
            <person name="Dohra H."/>
            <person name="Yamamura H."/>
            <person name="Kodani S."/>
        </authorList>
    </citation>
    <scope>NUCLEOTIDE SEQUENCE [LARGE SCALE GENOMIC DNA]</scope>
    <source>
        <strain evidence="1 2">YSPA8</strain>
    </source>
</reference>
<sequence length="484" mass="50814">MGFDLLERPWLPVLDSCDGPARLSLREAFARAHEVRLAGRPEETAALMRPLLAVWASAARPAGTDGWDAAWHAPTLDTGRVTAYLDAHAGRFDLLSPVQPFWQSPAVTEPTRDAAALDCASWGSGASQFAPHLLLAPRPWDPADAAVGLVVLQAWHPGGIRTGHPDDPATRGGKVYGSKPGPLSVMTHLRIPGSCLKDELLLNCPPGARLAGDAPVWERDPAPAPMRQREPAGPLDWWTWPTRRLRLLPGDGGRITAVAVHDGDRPGSPDEAAAQWDPAAAVNARGTRLAITDAARHLLPWAPAALLDDGAGGCAVLDHATAAAERGTLPADLPLRAEVLRAGHTTSHRAALSGIVHLTAPLGPARTLADPEARAALAAAARRPWELQREINHAAAEALNLAPKAVQSRASLSLAAHLAWAWEEFAADPAAGSDAWHQALRAAVRRTAGPGSSGRAALAAARIHTAALVALTTPAPVPQEDVSA</sequence>
<gene>
    <name evidence="1" type="primary">casA</name>
    <name evidence="1" type="ORF">SYYSPA8_27745</name>
</gene>
<dbReference type="Proteomes" id="UP001291653">
    <property type="component" value="Unassembled WGS sequence"/>
</dbReference>